<proteinExistence type="predicted"/>
<sequence length="374" mass="42987">MKFVFALILVIFVTDVKPLFEEVSDIIFKKYATMKILEDCYGKPAVNNMLSEVALAFARCRGKPSFLPILEQLGTFNAEQIPEIEPEMVTEIISTTTSPPPPPPPPTSPVKEVPLVVFQKPAAPQVPPHMLPQNFYDPYPRYEQYGNRRYWLPGFYPPGNKAQFQQRFPYDEESYYYSMLSNPEDYRWKRAEHRTMPEDEQENPAEQENQPAQALNLPNVSSLFAKQQAILGNMTCVMKEIGFIGEDMQPLYDNIRKRIDDLPVTAQLKTDLIEGIETCQQFSSCMPVKTFRDIPILRDIVKPYTFFKCFKGKKIEACMKKDMREKFLSLLSGASSGRAKQSREYGASEKEESIESIFNMVYGFDMNKSSDDIF</sequence>
<name>E9GTQ5_DAPPU</name>
<gene>
    <name evidence="2" type="ORF">DAPPUDRAFT_305875</name>
</gene>
<accession>E9GTQ5</accession>
<keyword evidence="3" id="KW-1185">Reference proteome</keyword>
<keyword evidence="1" id="KW-0732">Signal</keyword>
<protein>
    <submittedName>
        <fullName evidence="2">Uncharacterized protein</fullName>
    </submittedName>
</protein>
<dbReference type="Proteomes" id="UP000000305">
    <property type="component" value="Unassembled WGS sequence"/>
</dbReference>
<evidence type="ECO:0000256" key="1">
    <source>
        <dbReference type="SAM" id="SignalP"/>
    </source>
</evidence>
<dbReference type="AlphaFoldDB" id="E9GTQ5"/>
<feature type="chain" id="PRO_5003237710" evidence="1">
    <location>
        <begin position="19"/>
        <end position="374"/>
    </location>
</feature>
<dbReference type="HOGENOM" id="CLU_770170_0_0_1"/>
<organism evidence="2 3">
    <name type="scientific">Daphnia pulex</name>
    <name type="common">Water flea</name>
    <dbReference type="NCBI Taxonomy" id="6669"/>
    <lineage>
        <taxon>Eukaryota</taxon>
        <taxon>Metazoa</taxon>
        <taxon>Ecdysozoa</taxon>
        <taxon>Arthropoda</taxon>
        <taxon>Crustacea</taxon>
        <taxon>Branchiopoda</taxon>
        <taxon>Diplostraca</taxon>
        <taxon>Cladocera</taxon>
        <taxon>Anomopoda</taxon>
        <taxon>Daphniidae</taxon>
        <taxon>Daphnia</taxon>
    </lineage>
</organism>
<dbReference type="KEGG" id="dpx:DAPPUDRAFT_305875"/>
<dbReference type="eggNOG" id="ENOG502RYXT">
    <property type="taxonomic scope" value="Eukaryota"/>
</dbReference>
<reference evidence="2 3" key="1">
    <citation type="journal article" date="2011" name="Science">
        <title>The ecoresponsive genome of Daphnia pulex.</title>
        <authorList>
            <person name="Colbourne J.K."/>
            <person name="Pfrender M.E."/>
            <person name="Gilbert D."/>
            <person name="Thomas W.K."/>
            <person name="Tucker A."/>
            <person name="Oakley T.H."/>
            <person name="Tokishita S."/>
            <person name="Aerts A."/>
            <person name="Arnold G.J."/>
            <person name="Basu M.K."/>
            <person name="Bauer D.J."/>
            <person name="Caceres C.E."/>
            <person name="Carmel L."/>
            <person name="Casola C."/>
            <person name="Choi J.H."/>
            <person name="Detter J.C."/>
            <person name="Dong Q."/>
            <person name="Dusheyko S."/>
            <person name="Eads B.D."/>
            <person name="Frohlich T."/>
            <person name="Geiler-Samerotte K.A."/>
            <person name="Gerlach D."/>
            <person name="Hatcher P."/>
            <person name="Jogdeo S."/>
            <person name="Krijgsveld J."/>
            <person name="Kriventseva E.V."/>
            <person name="Kultz D."/>
            <person name="Laforsch C."/>
            <person name="Lindquist E."/>
            <person name="Lopez J."/>
            <person name="Manak J.R."/>
            <person name="Muller J."/>
            <person name="Pangilinan J."/>
            <person name="Patwardhan R.P."/>
            <person name="Pitluck S."/>
            <person name="Pritham E.J."/>
            <person name="Rechtsteiner A."/>
            <person name="Rho M."/>
            <person name="Rogozin I.B."/>
            <person name="Sakarya O."/>
            <person name="Salamov A."/>
            <person name="Schaack S."/>
            <person name="Shapiro H."/>
            <person name="Shiga Y."/>
            <person name="Skalitzky C."/>
            <person name="Smith Z."/>
            <person name="Souvorov A."/>
            <person name="Sung W."/>
            <person name="Tang Z."/>
            <person name="Tsuchiya D."/>
            <person name="Tu H."/>
            <person name="Vos H."/>
            <person name="Wang M."/>
            <person name="Wolf Y.I."/>
            <person name="Yamagata H."/>
            <person name="Yamada T."/>
            <person name="Ye Y."/>
            <person name="Shaw J.R."/>
            <person name="Andrews J."/>
            <person name="Crease T.J."/>
            <person name="Tang H."/>
            <person name="Lucas S.M."/>
            <person name="Robertson H.M."/>
            <person name="Bork P."/>
            <person name="Koonin E.V."/>
            <person name="Zdobnov E.M."/>
            <person name="Grigoriev I.V."/>
            <person name="Lynch M."/>
            <person name="Boore J.L."/>
        </authorList>
    </citation>
    <scope>NUCLEOTIDE SEQUENCE [LARGE SCALE GENOMIC DNA]</scope>
</reference>
<evidence type="ECO:0000313" key="2">
    <source>
        <dbReference type="EMBL" id="EFX77118.1"/>
    </source>
</evidence>
<evidence type="ECO:0000313" key="3">
    <source>
        <dbReference type="Proteomes" id="UP000000305"/>
    </source>
</evidence>
<dbReference type="InParanoid" id="E9GTQ5"/>
<dbReference type="OrthoDB" id="6363036at2759"/>
<dbReference type="EMBL" id="GL732564">
    <property type="protein sequence ID" value="EFX77118.1"/>
    <property type="molecule type" value="Genomic_DNA"/>
</dbReference>
<feature type="signal peptide" evidence="1">
    <location>
        <begin position="1"/>
        <end position="18"/>
    </location>
</feature>